<accession>A0ABD5PQV3</accession>
<feature type="domain" description="DUF7305" evidence="1">
    <location>
        <begin position="136"/>
        <end position="328"/>
    </location>
</feature>
<gene>
    <name evidence="2" type="ORF">ACFO5R_10260</name>
</gene>
<comment type="caution">
    <text evidence="2">The sequence shown here is derived from an EMBL/GenBank/DDBJ whole genome shotgun (WGS) entry which is preliminary data.</text>
</comment>
<keyword evidence="3" id="KW-1185">Reference proteome</keyword>
<reference evidence="2 3" key="1">
    <citation type="journal article" date="2019" name="Int. J. Syst. Evol. Microbiol.">
        <title>The Global Catalogue of Microorganisms (GCM) 10K type strain sequencing project: providing services to taxonomists for standard genome sequencing and annotation.</title>
        <authorList>
            <consortium name="The Broad Institute Genomics Platform"/>
            <consortium name="The Broad Institute Genome Sequencing Center for Infectious Disease"/>
            <person name="Wu L."/>
            <person name="Ma J."/>
        </authorList>
    </citation>
    <scope>NUCLEOTIDE SEQUENCE [LARGE SCALE GENOMIC DNA]</scope>
    <source>
        <strain evidence="2 3">WLHS5</strain>
    </source>
</reference>
<dbReference type="RefSeq" id="WP_250141710.1">
    <property type="nucleotide sequence ID" value="NZ_JBHSFA010000005.1"/>
</dbReference>
<dbReference type="Pfam" id="PF23981">
    <property type="entry name" value="DUF7305"/>
    <property type="match status" value="1"/>
</dbReference>
<dbReference type="Proteomes" id="UP001595898">
    <property type="component" value="Unassembled WGS sequence"/>
</dbReference>
<evidence type="ECO:0000313" key="3">
    <source>
        <dbReference type="Proteomes" id="UP001595898"/>
    </source>
</evidence>
<dbReference type="InterPro" id="IPR055729">
    <property type="entry name" value="DUF7305"/>
</dbReference>
<proteinExistence type="predicted"/>
<organism evidence="2 3">
    <name type="scientific">Halosolutus amylolyticus</name>
    <dbReference type="NCBI Taxonomy" id="2932267"/>
    <lineage>
        <taxon>Archaea</taxon>
        <taxon>Methanobacteriati</taxon>
        <taxon>Methanobacteriota</taxon>
        <taxon>Stenosarchaea group</taxon>
        <taxon>Halobacteria</taxon>
        <taxon>Halobacteriales</taxon>
        <taxon>Natrialbaceae</taxon>
        <taxon>Halosolutus</taxon>
    </lineage>
</organism>
<dbReference type="EMBL" id="JBHSFA010000005">
    <property type="protein sequence ID" value="MFC4542311.1"/>
    <property type="molecule type" value="Genomic_DNA"/>
</dbReference>
<dbReference type="AlphaFoldDB" id="A0ABD5PQV3"/>
<name>A0ABD5PQV3_9EURY</name>
<sequence length="358" mass="39560">MDQTQVKSAPPIHYEDQTLSFPVVEVDEEGELGSGDVTLRRTDTERINSPNTIESETVKINVTSQYYIGWKQYFEQAVGDEGDPIREYGKLNETHGYVEVELGRIDVEAVFENAVVSETEPKEPSNKNAGIEGDVVYGEDVSIEPIDEKIEATIDEAAANYDKLPEDESELSAGKYYVDGDLDTDKYDMQTINVSNGNVTIVVNGSIDVTEDVWVNGWEDDGNEVQIYTNGDLDLDSHLYVAESAYKPGVGNEPETDNINSRYLQVYGTSDFKMTLSDNDYYEGIVYAPGGSVESIGGTADIYGSVVVSDVDISGGNSKIWHDDSLDDSFEPRMEDGGHLPPRITYLNVVKYGLEIDN</sequence>
<evidence type="ECO:0000313" key="2">
    <source>
        <dbReference type="EMBL" id="MFC4542311.1"/>
    </source>
</evidence>
<evidence type="ECO:0000259" key="1">
    <source>
        <dbReference type="Pfam" id="PF23981"/>
    </source>
</evidence>
<protein>
    <recommendedName>
        <fullName evidence="1">DUF7305 domain-containing protein</fullName>
    </recommendedName>
</protein>